<dbReference type="PROSITE" id="PS50106">
    <property type="entry name" value="PDZ"/>
    <property type="match status" value="2"/>
</dbReference>
<protein>
    <recommendedName>
        <fullName evidence="2">PDZ domain-containing protein</fullName>
    </recommendedName>
</protein>
<dbReference type="SUPFAM" id="SSF50156">
    <property type="entry name" value="PDZ domain-like"/>
    <property type="match status" value="2"/>
</dbReference>
<dbReference type="Gene3D" id="2.30.42.10">
    <property type="match status" value="2"/>
</dbReference>
<evidence type="ECO:0000259" key="2">
    <source>
        <dbReference type="PROSITE" id="PS50106"/>
    </source>
</evidence>
<feature type="domain" description="PDZ" evidence="2">
    <location>
        <begin position="358"/>
        <end position="434"/>
    </location>
</feature>
<feature type="region of interest" description="Disordered" evidence="1">
    <location>
        <begin position="458"/>
        <end position="477"/>
    </location>
</feature>
<evidence type="ECO:0000256" key="1">
    <source>
        <dbReference type="SAM" id="MobiDB-lite"/>
    </source>
</evidence>
<proteinExistence type="predicted"/>
<reference evidence="3" key="1">
    <citation type="journal article" date="2014" name="Nat. Genet.">
        <title>Genome and transcriptome of the porcine whipworm Trichuris suis.</title>
        <authorList>
            <person name="Jex A.R."/>
            <person name="Nejsum P."/>
            <person name="Schwarz E.M."/>
            <person name="Hu L."/>
            <person name="Young N.D."/>
            <person name="Hall R.S."/>
            <person name="Korhonen P.K."/>
            <person name="Liao S."/>
            <person name="Thamsborg S."/>
            <person name="Xia J."/>
            <person name="Xu P."/>
            <person name="Wang S."/>
            <person name="Scheerlinck J.P."/>
            <person name="Hofmann A."/>
            <person name="Sternberg P.W."/>
            <person name="Wang J."/>
            <person name="Gasser R.B."/>
        </authorList>
    </citation>
    <scope>NUCLEOTIDE SEQUENCE [LARGE SCALE GENOMIC DNA]</scope>
    <source>
        <strain evidence="3">DCEP-RM93F</strain>
    </source>
</reference>
<dbReference type="InterPro" id="IPR036034">
    <property type="entry name" value="PDZ_sf"/>
</dbReference>
<dbReference type="PANTHER" id="PTHR19964">
    <property type="entry name" value="MULTIPLE PDZ DOMAIN PROTEIN"/>
    <property type="match status" value="1"/>
</dbReference>
<feature type="domain" description="PDZ" evidence="2">
    <location>
        <begin position="130"/>
        <end position="221"/>
    </location>
</feature>
<dbReference type="InterPro" id="IPR001478">
    <property type="entry name" value="PDZ"/>
</dbReference>
<gene>
    <name evidence="3" type="ORF">M514_25777</name>
</gene>
<dbReference type="SMART" id="SM00228">
    <property type="entry name" value="PDZ"/>
    <property type="match status" value="2"/>
</dbReference>
<evidence type="ECO:0000313" key="3">
    <source>
        <dbReference type="EMBL" id="KFD62058.1"/>
    </source>
</evidence>
<dbReference type="PANTHER" id="PTHR19964:SF92">
    <property type="entry name" value="PATJ HOMOLOG"/>
    <property type="match status" value="1"/>
</dbReference>
<dbReference type="Pfam" id="PF00595">
    <property type="entry name" value="PDZ"/>
    <property type="match status" value="2"/>
</dbReference>
<accession>A0A085MXW2</accession>
<dbReference type="AlphaFoldDB" id="A0A085MXW2"/>
<dbReference type="EMBL" id="KL367603">
    <property type="protein sequence ID" value="KFD62058.1"/>
    <property type="molecule type" value="Genomic_DNA"/>
</dbReference>
<organism evidence="3">
    <name type="scientific">Trichuris suis</name>
    <name type="common">pig whipworm</name>
    <dbReference type="NCBI Taxonomy" id="68888"/>
    <lineage>
        <taxon>Eukaryota</taxon>
        <taxon>Metazoa</taxon>
        <taxon>Ecdysozoa</taxon>
        <taxon>Nematoda</taxon>
        <taxon>Enoplea</taxon>
        <taxon>Dorylaimia</taxon>
        <taxon>Trichinellida</taxon>
        <taxon>Trichuridae</taxon>
        <taxon>Trichuris</taxon>
    </lineage>
</organism>
<dbReference type="InterPro" id="IPR051342">
    <property type="entry name" value="PDZ_scaffold"/>
</dbReference>
<dbReference type="Proteomes" id="UP000030758">
    <property type="component" value="Unassembled WGS sequence"/>
</dbReference>
<name>A0A085MXW2_9BILA</name>
<sequence length="510" mass="55927">MSARSGGKSGWLIIIRIKYNRKVNRTSLIGLRHVEALDCLLNSGEVLQLTLARYHPESKTYKHLVEMASQKISRSSQQLSCGTCIQADLDNQLQGNGERTNQPGIKAGKLSSKTLQEWETICGPEYKILLVKLERSPYNETLGIALEGTVDVVDESETCPHHFIRSVEPNNGIKVLSGELKPGDELLEVNNEVLYGRSYVEVLEILQSLPRQVTMTVGRNTLAAPLNNGLLGAVTSYITKPDGAKQMSHAHKRKLRCSTIIKKAVLGKAGRYRPLGAGEAKSSDFARAQEELMGSGVLRWIPAYPFMTDWTGALQSTASAVQSSQLRQNGVDEFHYPSTKENRNISRRTIIWSPYIEKVLLVKGKEGLGFSIFECKAFSDHNAIAIVVYSVICNSVADKSGQLFPGDRLVSVNNLSMTNVRLEEAIGILKSVPEGPVVLEISKPLSLSSEEFANPQNVQVDYYEPTEQRGGGEGTESSLRGKEFSLCGAFGAALGSSSGLCYDNENVKSW</sequence>